<proteinExistence type="inferred from homology"/>
<dbReference type="Gene3D" id="1.10.10.10">
    <property type="entry name" value="Winged helix-like DNA-binding domain superfamily/Winged helix DNA-binding domain"/>
    <property type="match status" value="1"/>
</dbReference>
<gene>
    <name evidence="7" type="ORF">MACH26_02860</name>
</gene>
<dbReference type="PANTHER" id="PTHR43133">
    <property type="entry name" value="RNA POLYMERASE ECF-TYPE SIGMA FACTO"/>
    <property type="match status" value="1"/>
</dbReference>
<dbReference type="InterPro" id="IPR013249">
    <property type="entry name" value="RNA_pol_sigma70_r4_t2"/>
</dbReference>
<comment type="similarity">
    <text evidence="1">Belongs to the sigma-70 factor family. ECF subfamily.</text>
</comment>
<feature type="domain" description="RNA polymerase sigma factor 70 region 4 type 2" evidence="6">
    <location>
        <begin position="108"/>
        <end position="160"/>
    </location>
</feature>
<dbReference type="GO" id="GO:0003677">
    <property type="term" value="F:DNA binding"/>
    <property type="evidence" value="ECO:0007669"/>
    <property type="project" value="InterPro"/>
</dbReference>
<dbReference type="InterPro" id="IPR007627">
    <property type="entry name" value="RNA_pol_sigma70_r2"/>
</dbReference>
<dbReference type="InterPro" id="IPR013325">
    <property type="entry name" value="RNA_pol_sigma_r2"/>
</dbReference>
<dbReference type="PANTHER" id="PTHR43133:SF63">
    <property type="entry name" value="RNA POLYMERASE SIGMA FACTOR FECI-RELATED"/>
    <property type="match status" value="1"/>
</dbReference>
<dbReference type="SUPFAM" id="SSF88946">
    <property type="entry name" value="Sigma2 domain of RNA polymerase sigma factors"/>
    <property type="match status" value="1"/>
</dbReference>
<dbReference type="InterPro" id="IPR013324">
    <property type="entry name" value="RNA_pol_sigma_r3/r4-like"/>
</dbReference>
<dbReference type="InterPro" id="IPR036388">
    <property type="entry name" value="WH-like_DNA-bd_sf"/>
</dbReference>
<organism evidence="7 8">
    <name type="scientific">Planctobacterium marinum</name>
    <dbReference type="NCBI Taxonomy" id="1631968"/>
    <lineage>
        <taxon>Bacteria</taxon>
        <taxon>Pseudomonadati</taxon>
        <taxon>Pseudomonadota</taxon>
        <taxon>Gammaproteobacteria</taxon>
        <taxon>Alteromonadales</taxon>
        <taxon>Alteromonadaceae</taxon>
        <taxon>Planctobacterium</taxon>
    </lineage>
</organism>
<reference evidence="7" key="1">
    <citation type="submission" date="2023-01" db="EMBL/GenBank/DDBJ databases">
        <title>Complete genome sequence of Planctobacterium marinum strain Dej080120_11.</title>
        <authorList>
            <person name="Ueki S."/>
            <person name="Maruyama F."/>
        </authorList>
    </citation>
    <scope>NUCLEOTIDE SEQUENCE</scope>
    <source>
        <strain evidence="7">Dej080120_11</strain>
    </source>
</reference>
<dbReference type="GO" id="GO:0006352">
    <property type="term" value="P:DNA-templated transcription initiation"/>
    <property type="evidence" value="ECO:0007669"/>
    <property type="project" value="InterPro"/>
</dbReference>
<accession>A0AA48HUD8</accession>
<protein>
    <submittedName>
        <fullName evidence="7">DNA-directed RNA polymerase sigma-70 factor</fullName>
    </submittedName>
</protein>
<evidence type="ECO:0000256" key="3">
    <source>
        <dbReference type="ARBA" id="ARBA00023082"/>
    </source>
</evidence>
<evidence type="ECO:0000259" key="5">
    <source>
        <dbReference type="Pfam" id="PF04542"/>
    </source>
</evidence>
<evidence type="ECO:0000259" key="6">
    <source>
        <dbReference type="Pfam" id="PF08281"/>
    </source>
</evidence>
<dbReference type="InterPro" id="IPR014284">
    <property type="entry name" value="RNA_pol_sigma-70_dom"/>
</dbReference>
<dbReference type="GO" id="GO:0000428">
    <property type="term" value="C:DNA-directed RNA polymerase complex"/>
    <property type="evidence" value="ECO:0007669"/>
    <property type="project" value="UniProtKB-KW"/>
</dbReference>
<keyword evidence="8" id="KW-1185">Reference proteome</keyword>
<dbReference type="KEGG" id="pmaw:MACH26_02860"/>
<dbReference type="GO" id="GO:0016987">
    <property type="term" value="F:sigma factor activity"/>
    <property type="evidence" value="ECO:0007669"/>
    <property type="project" value="UniProtKB-KW"/>
</dbReference>
<evidence type="ECO:0000313" key="8">
    <source>
        <dbReference type="Proteomes" id="UP001333710"/>
    </source>
</evidence>
<evidence type="ECO:0000256" key="2">
    <source>
        <dbReference type="ARBA" id="ARBA00023015"/>
    </source>
</evidence>
<dbReference type="Proteomes" id="UP001333710">
    <property type="component" value="Chromosome"/>
</dbReference>
<dbReference type="InterPro" id="IPR039425">
    <property type="entry name" value="RNA_pol_sigma-70-like"/>
</dbReference>
<keyword evidence="3" id="KW-0731">Sigma factor</keyword>
<dbReference type="AlphaFoldDB" id="A0AA48HUD8"/>
<keyword evidence="7" id="KW-0240">DNA-directed RNA polymerase</keyword>
<dbReference type="Gene3D" id="1.10.1740.10">
    <property type="match status" value="1"/>
</dbReference>
<dbReference type="SUPFAM" id="SSF88659">
    <property type="entry name" value="Sigma3 and sigma4 domains of RNA polymerase sigma factors"/>
    <property type="match status" value="1"/>
</dbReference>
<keyword evidence="4" id="KW-0804">Transcription</keyword>
<feature type="domain" description="RNA polymerase sigma-70 region 2" evidence="5">
    <location>
        <begin position="16"/>
        <end position="81"/>
    </location>
</feature>
<keyword evidence="2" id="KW-0805">Transcription regulation</keyword>
<dbReference type="NCBIfam" id="TIGR02937">
    <property type="entry name" value="sigma70-ECF"/>
    <property type="match status" value="1"/>
</dbReference>
<dbReference type="EMBL" id="AP027272">
    <property type="protein sequence ID" value="BDX04765.1"/>
    <property type="molecule type" value="Genomic_DNA"/>
</dbReference>
<dbReference type="Pfam" id="PF08281">
    <property type="entry name" value="Sigma70_r4_2"/>
    <property type="match status" value="1"/>
</dbReference>
<evidence type="ECO:0000256" key="4">
    <source>
        <dbReference type="ARBA" id="ARBA00023163"/>
    </source>
</evidence>
<name>A0AA48HUD8_9ALTE</name>
<sequence>MKPGTHIKVMSSIETIFEAHRESLASFIAKRIGSPASTDDIMQDLYIKLQTIDSATIKYPKAYLFRMANNLIIDEQRKQNRYVSEEEAPQPESQQGPEQIIQHRQKLEVIKDALQELPEKTRDVFYLQKLGDIDKNQVARQLDISVNMVEKHLRKALSFCQSKLKKYEDALLKSEQSTSKYNISRKQAPK</sequence>
<dbReference type="Pfam" id="PF04542">
    <property type="entry name" value="Sigma70_r2"/>
    <property type="match status" value="1"/>
</dbReference>
<evidence type="ECO:0000256" key="1">
    <source>
        <dbReference type="ARBA" id="ARBA00010641"/>
    </source>
</evidence>
<evidence type="ECO:0000313" key="7">
    <source>
        <dbReference type="EMBL" id="BDX04765.1"/>
    </source>
</evidence>